<evidence type="ECO:0000313" key="2">
    <source>
        <dbReference type="EMBL" id="KAJ1100469.1"/>
    </source>
</evidence>
<protein>
    <submittedName>
        <fullName evidence="2">Uncharacterized protein</fullName>
    </submittedName>
</protein>
<evidence type="ECO:0000313" key="3">
    <source>
        <dbReference type="Proteomes" id="UP001066276"/>
    </source>
</evidence>
<name>A0AAV7MBJ7_PLEWA</name>
<gene>
    <name evidence="2" type="ORF">NDU88_005555</name>
</gene>
<reference evidence="2" key="1">
    <citation type="journal article" date="2022" name="bioRxiv">
        <title>Sequencing and chromosome-scale assembly of the giantPleurodeles waltlgenome.</title>
        <authorList>
            <person name="Brown T."/>
            <person name="Elewa A."/>
            <person name="Iarovenko S."/>
            <person name="Subramanian E."/>
            <person name="Araus A.J."/>
            <person name="Petzold A."/>
            <person name="Susuki M."/>
            <person name="Suzuki K.-i.T."/>
            <person name="Hayashi T."/>
            <person name="Toyoda A."/>
            <person name="Oliveira C."/>
            <person name="Osipova E."/>
            <person name="Leigh N.D."/>
            <person name="Simon A."/>
            <person name="Yun M.H."/>
        </authorList>
    </citation>
    <scope>NUCLEOTIDE SEQUENCE</scope>
    <source>
        <strain evidence="2">20211129_DDA</strain>
        <tissue evidence="2">Liver</tissue>
    </source>
</reference>
<proteinExistence type="predicted"/>
<feature type="region of interest" description="Disordered" evidence="1">
    <location>
        <begin position="140"/>
        <end position="167"/>
    </location>
</feature>
<dbReference type="Proteomes" id="UP001066276">
    <property type="component" value="Chromosome 10"/>
</dbReference>
<feature type="region of interest" description="Disordered" evidence="1">
    <location>
        <begin position="15"/>
        <end position="118"/>
    </location>
</feature>
<comment type="caution">
    <text evidence="2">The sequence shown here is derived from an EMBL/GenBank/DDBJ whole genome shotgun (WGS) entry which is preliminary data.</text>
</comment>
<feature type="compositionally biased region" description="Basic and acidic residues" evidence="1">
    <location>
        <begin position="81"/>
        <end position="92"/>
    </location>
</feature>
<feature type="compositionally biased region" description="Basic and acidic residues" evidence="1">
    <location>
        <begin position="143"/>
        <end position="167"/>
    </location>
</feature>
<sequence length="167" mass="18587">MWLSYCSRLSFNPAQDASDWRWPCGVPKDEDGVPRSLDNDEADTFPENPDIRVPSETKREDGLHTAVEEKDEEEPGNAESGRQKKADDDRRTGNHGVPREAAYPGRKGRTGDTPTDCHVPVGTWLTKVQSFLKDNLRVNWESYGRRGEGRDGAEGVGKESSVEGAEK</sequence>
<accession>A0AAV7MBJ7</accession>
<dbReference type="AlphaFoldDB" id="A0AAV7MBJ7"/>
<organism evidence="2 3">
    <name type="scientific">Pleurodeles waltl</name>
    <name type="common">Iberian ribbed newt</name>
    <dbReference type="NCBI Taxonomy" id="8319"/>
    <lineage>
        <taxon>Eukaryota</taxon>
        <taxon>Metazoa</taxon>
        <taxon>Chordata</taxon>
        <taxon>Craniata</taxon>
        <taxon>Vertebrata</taxon>
        <taxon>Euteleostomi</taxon>
        <taxon>Amphibia</taxon>
        <taxon>Batrachia</taxon>
        <taxon>Caudata</taxon>
        <taxon>Salamandroidea</taxon>
        <taxon>Salamandridae</taxon>
        <taxon>Pleurodelinae</taxon>
        <taxon>Pleurodeles</taxon>
    </lineage>
</organism>
<keyword evidence="3" id="KW-1185">Reference proteome</keyword>
<dbReference type="EMBL" id="JANPWB010000014">
    <property type="protein sequence ID" value="KAJ1100469.1"/>
    <property type="molecule type" value="Genomic_DNA"/>
</dbReference>
<feature type="compositionally biased region" description="Basic and acidic residues" evidence="1">
    <location>
        <begin position="49"/>
        <end position="68"/>
    </location>
</feature>
<evidence type="ECO:0000256" key="1">
    <source>
        <dbReference type="SAM" id="MobiDB-lite"/>
    </source>
</evidence>